<organism evidence="2 3">
    <name type="scientific">Chitinophaga filiformis</name>
    <name type="common">Myxococcus filiformis</name>
    <name type="synonym">Flexibacter filiformis</name>
    <dbReference type="NCBI Taxonomy" id="104663"/>
    <lineage>
        <taxon>Bacteria</taxon>
        <taxon>Pseudomonadati</taxon>
        <taxon>Bacteroidota</taxon>
        <taxon>Chitinophagia</taxon>
        <taxon>Chitinophagales</taxon>
        <taxon>Chitinophagaceae</taxon>
        <taxon>Chitinophaga</taxon>
    </lineage>
</organism>
<proteinExistence type="predicted"/>
<protein>
    <submittedName>
        <fullName evidence="2">N-acetylneuraminate synthase family protein</fullName>
    </submittedName>
</protein>
<feature type="domain" description="AFP-like" evidence="1">
    <location>
        <begin position="298"/>
        <end position="356"/>
    </location>
</feature>
<evidence type="ECO:0000313" key="2">
    <source>
        <dbReference type="EMBL" id="UPK70736.1"/>
    </source>
</evidence>
<dbReference type="InterPro" id="IPR006190">
    <property type="entry name" value="SAF_AFP_Neu5Ac"/>
</dbReference>
<dbReference type="InterPro" id="IPR013785">
    <property type="entry name" value="Aldolase_TIM"/>
</dbReference>
<dbReference type="EMBL" id="CP095855">
    <property type="protein sequence ID" value="UPK70736.1"/>
    <property type="molecule type" value="Genomic_DNA"/>
</dbReference>
<dbReference type="InterPro" id="IPR013132">
    <property type="entry name" value="PseI/NeuA/B-like_N"/>
</dbReference>
<dbReference type="Gene3D" id="3.90.1210.10">
    <property type="entry name" value="Antifreeze-like/N-acetylneuraminic acid synthase C-terminal domain"/>
    <property type="match status" value="1"/>
</dbReference>
<dbReference type="Pfam" id="PF03102">
    <property type="entry name" value="NeuB"/>
    <property type="match status" value="1"/>
</dbReference>
<dbReference type="InterPro" id="IPR051690">
    <property type="entry name" value="PseI-like"/>
</dbReference>
<dbReference type="Proteomes" id="UP000830198">
    <property type="component" value="Chromosome"/>
</dbReference>
<dbReference type="Pfam" id="PF08666">
    <property type="entry name" value="SAF"/>
    <property type="match status" value="1"/>
</dbReference>
<dbReference type="SMART" id="SM00858">
    <property type="entry name" value="SAF"/>
    <property type="match status" value="1"/>
</dbReference>
<evidence type="ECO:0000313" key="3">
    <source>
        <dbReference type="Proteomes" id="UP000830198"/>
    </source>
</evidence>
<dbReference type="PROSITE" id="PS50844">
    <property type="entry name" value="AFP_LIKE"/>
    <property type="match status" value="1"/>
</dbReference>
<accession>A0ABY4I7J9</accession>
<evidence type="ECO:0000259" key="1">
    <source>
        <dbReference type="PROSITE" id="PS50844"/>
    </source>
</evidence>
<dbReference type="InterPro" id="IPR036732">
    <property type="entry name" value="AFP_Neu5c_C_sf"/>
</dbReference>
<gene>
    <name evidence="2" type="ORF">MYF79_05420</name>
</gene>
<dbReference type="PANTHER" id="PTHR42966:SF2">
    <property type="entry name" value="PSEUDAMINIC ACID SYNTHASE"/>
    <property type="match status" value="1"/>
</dbReference>
<keyword evidence="3" id="KW-1185">Reference proteome</keyword>
<name>A0ABY4I7J9_CHIFI</name>
<dbReference type="RefSeq" id="WP_247812900.1">
    <property type="nucleotide sequence ID" value="NZ_CP095855.1"/>
</dbReference>
<dbReference type="SUPFAM" id="SSF51569">
    <property type="entry name" value="Aldolase"/>
    <property type="match status" value="1"/>
</dbReference>
<dbReference type="InterPro" id="IPR013974">
    <property type="entry name" value="SAF"/>
</dbReference>
<dbReference type="SUPFAM" id="SSF51269">
    <property type="entry name" value="AFP III-like domain"/>
    <property type="match status" value="1"/>
</dbReference>
<reference evidence="2 3" key="1">
    <citation type="submission" date="2022-04" db="EMBL/GenBank/DDBJ databases">
        <title>The arsenic-methylating capacity of Chitinophaga filiformis YT5 during chitin decomposition.</title>
        <authorList>
            <person name="Chen G."/>
            <person name="Liang Y."/>
        </authorList>
    </citation>
    <scope>NUCLEOTIDE SEQUENCE [LARGE SCALE GENOMIC DNA]</scope>
    <source>
        <strain evidence="2 3">YT5</strain>
    </source>
</reference>
<dbReference type="Gene3D" id="3.20.20.70">
    <property type="entry name" value="Aldolase class I"/>
    <property type="match status" value="1"/>
</dbReference>
<sequence>MNTTFKIGNRWIGQDHVPYYIADIGANHDGSLDRALRLIELAKEAGADAAKFQNFKAAKIVSKHGFETLGGQLSHQANWKKSVYEIYEDASISQDWTAILKAKCDEVGIEYFTSPYDKESVDHVDDFVNVYKIGSGDITWLEMIEYIAKKGKPVLLASGAADMKDVERAMDVLLSVTDKVCLMQCNTNYTVDPDKYKFVNLNVLNTFRAKYPGVVLGLSDHTTGHATVAGAIALGARMIEKHFTDDNGREGPDHKFAMNPQSWAEMVKVGNEIFYAMGDGVKRIEENEKQSIVVQQRSLRAVRDIPAGTVLTNDDLESLRPMPAGSLPPYRLPELIGKKLAKGIVKGEHITLDHIQ</sequence>
<dbReference type="PANTHER" id="PTHR42966">
    <property type="entry name" value="N-ACETYLNEURAMINATE SYNTHASE"/>
    <property type="match status" value="1"/>
</dbReference>
<dbReference type="CDD" id="cd11615">
    <property type="entry name" value="SAF_NeuB_like"/>
    <property type="match status" value="1"/>
</dbReference>
<dbReference type="InterPro" id="IPR057736">
    <property type="entry name" value="SAF_PseI/NeuA/NeuB"/>
</dbReference>